<dbReference type="SMART" id="SM01045">
    <property type="entry name" value="BURP"/>
    <property type="match status" value="1"/>
</dbReference>
<sequence length="566" mass="57602">MIAPINSLNSLATLCFGYKYWCVRYLQDHRLRRSFQFTVVIQFAHWSSSSSMERLLAGLLGFLLIASVGSHAARAPDQYWKSALPNAPMPSSLSQLLNTPAGGTTVNVGWGGVHVDAGHGKPGGTTVDVGNGGVGVNVNPGSGKPGGTTVGVGVNVKPGYGKPGGTTVGVGKGGVDVNVKPGSGKPGGTTVGVGKGGVGVNVNPGYGKPGGTTVGVGKGGVGVSVNPGKGKPGGTTVGVGKGGVGVNVNPGYGKPGGTTVGVGKGGVGVNVNPGHGKPGGTTVGVGKGGVGVGVNPGYGKPGGTTVGVGRGGVGVHVNPHKKPVNVPVGPFQYAYAATETQLHDDPSVALFFQEEDLHQGKKMTLQFTNTTGAGAKFLPRSEAEAIPFSSEKVPEILTRFSVDPDSVEAAEMTQTLHDCEAPAAKGEKKSCATSLESMVDFATSSLWTSHVRAVSTVVAKEGSPRQEYTMTGVKRADGTDDRLVACHAKPYAYAVFACHLTQQTRAYSVSMLGMDGTAVEAVAVCHADTSGWNPKHVAFQVLKVKPGTVPVCHFLPQDHVVWTRSG</sequence>
<reference evidence="2" key="2">
    <citation type="journal article" date="2015" name="Data Brief">
        <title>Shoot transcriptome of the giant reed, Arundo donax.</title>
        <authorList>
            <person name="Barrero R.A."/>
            <person name="Guerrero F.D."/>
            <person name="Moolhuijzen P."/>
            <person name="Goolsby J.A."/>
            <person name="Tidwell J."/>
            <person name="Bellgard S.E."/>
            <person name="Bellgard M.I."/>
        </authorList>
    </citation>
    <scope>NUCLEOTIDE SEQUENCE</scope>
    <source>
        <tissue evidence="2">Shoot tissue taken approximately 20 cm above the soil surface</tissue>
    </source>
</reference>
<dbReference type="EMBL" id="GBRH01223361">
    <property type="protein sequence ID" value="JAD74534.1"/>
    <property type="molecule type" value="Transcribed_RNA"/>
</dbReference>
<accession>A0A0A9CDY7</accession>
<reference evidence="2" key="1">
    <citation type="submission" date="2014-09" db="EMBL/GenBank/DDBJ databases">
        <authorList>
            <person name="Magalhaes I.L.F."/>
            <person name="Oliveira U."/>
            <person name="Santos F.R."/>
            <person name="Vidigal T.H.D.A."/>
            <person name="Brescovit A.D."/>
            <person name="Santos A.J."/>
        </authorList>
    </citation>
    <scope>NUCLEOTIDE SEQUENCE</scope>
    <source>
        <tissue evidence="2">Shoot tissue taken approximately 20 cm above the soil surface</tissue>
    </source>
</reference>
<organism evidence="2">
    <name type="scientific">Arundo donax</name>
    <name type="common">Giant reed</name>
    <name type="synonym">Donax arundinaceus</name>
    <dbReference type="NCBI Taxonomy" id="35708"/>
    <lineage>
        <taxon>Eukaryota</taxon>
        <taxon>Viridiplantae</taxon>
        <taxon>Streptophyta</taxon>
        <taxon>Embryophyta</taxon>
        <taxon>Tracheophyta</taxon>
        <taxon>Spermatophyta</taxon>
        <taxon>Magnoliopsida</taxon>
        <taxon>Liliopsida</taxon>
        <taxon>Poales</taxon>
        <taxon>Poaceae</taxon>
        <taxon>PACMAD clade</taxon>
        <taxon>Arundinoideae</taxon>
        <taxon>Arundineae</taxon>
        <taxon>Arundo</taxon>
    </lineage>
</organism>
<evidence type="ECO:0000313" key="2">
    <source>
        <dbReference type="EMBL" id="JAD74534.1"/>
    </source>
</evidence>
<dbReference type="PROSITE" id="PS51277">
    <property type="entry name" value="BURP"/>
    <property type="match status" value="1"/>
</dbReference>
<evidence type="ECO:0000259" key="1">
    <source>
        <dbReference type="PROSITE" id="PS51277"/>
    </source>
</evidence>
<dbReference type="PANTHER" id="PTHR31236:SF2">
    <property type="entry name" value="BURP DOMAIN PROTEIN RD22"/>
    <property type="match status" value="1"/>
</dbReference>
<name>A0A0A9CDY7_ARUDO</name>
<proteinExistence type="predicted"/>
<dbReference type="PANTHER" id="PTHR31236">
    <property type="entry name" value="BURP DOMAIN PROTEIN USPL1-LIKE"/>
    <property type="match status" value="1"/>
</dbReference>
<protein>
    <recommendedName>
        <fullName evidence="1">BURP domain-containing protein</fullName>
    </recommendedName>
</protein>
<dbReference type="InterPro" id="IPR044816">
    <property type="entry name" value="BURP"/>
</dbReference>
<dbReference type="Pfam" id="PF03181">
    <property type="entry name" value="BURP"/>
    <property type="match status" value="1"/>
</dbReference>
<feature type="domain" description="BURP" evidence="1">
    <location>
        <begin position="351"/>
        <end position="565"/>
    </location>
</feature>
<dbReference type="AlphaFoldDB" id="A0A0A9CDY7"/>
<dbReference type="InterPro" id="IPR004873">
    <property type="entry name" value="BURP_dom"/>
</dbReference>